<dbReference type="Proteomes" id="UP001458880">
    <property type="component" value="Unassembled WGS sequence"/>
</dbReference>
<dbReference type="Gene3D" id="3.30.420.10">
    <property type="entry name" value="Ribonuclease H-like superfamily/Ribonuclease H"/>
    <property type="match status" value="1"/>
</dbReference>
<protein>
    <submittedName>
        <fullName evidence="1">Uncharacterized protein</fullName>
    </submittedName>
</protein>
<dbReference type="AlphaFoldDB" id="A0AAW1KB67"/>
<dbReference type="EMBL" id="JASPKY010000249">
    <property type="protein sequence ID" value="KAK9716958.1"/>
    <property type="molecule type" value="Genomic_DNA"/>
</dbReference>
<organism evidence="1 2">
    <name type="scientific">Popillia japonica</name>
    <name type="common">Japanese beetle</name>
    <dbReference type="NCBI Taxonomy" id="7064"/>
    <lineage>
        <taxon>Eukaryota</taxon>
        <taxon>Metazoa</taxon>
        <taxon>Ecdysozoa</taxon>
        <taxon>Arthropoda</taxon>
        <taxon>Hexapoda</taxon>
        <taxon>Insecta</taxon>
        <taxon>Pterygota</taxon>
        <taxon>Neoptera</taxon>
        <taxon>Endopterygota</taxon>
        <taxon>Coleoptera</taxon>
        <taxon>Polyphaga</taxon>
        <taxon>Scarabaeiformia</taxon>
        <taxon>Scarabaeidae</taxon>
        <taxon>Rutelinae</taxon>
        <taxon>Popillia</taxon>
    </lineage>
</organism>
<comment type="caution">
    <text evidence="1">The sequence shown here is derived from an EMBL/GenBank/DDBJ whole genome shotgun (WGS) entry which is preliminary data.</text>
</comment>
<reference evidence="1 2" key="1">
    <citation type="journal article" date="2024" name="BMC Genomics">
        <title>De novo assembly and annotation of Popillia japonica's genome with initial clues to its potential as an invasive pest.</title>
        <authorList>
            <person name="Cucini C."/>
            <person name="Boschi S."/>
            <person name="Funari R."/>
            <person name="Cardaioli E."/>
            <person name="Iannotti N."/>
            <person name="Marturano G."/>
            <person name="Paoli F."/>
            <person name="Bruttini M."/>
            <person name="Carapelli A."/>
            <person name="Frati F."/>
            <person name="Nardi F."/>
        </authorList>
    </citation>
    <scope>NUCLEOTIDE SEQUENCE [LARGE SCALE GENOMIC DNA]</scope>
    <source>
        <strain evidence="1">DMR45628</strain>
    </source>
</reference>
<sequence length="126" mass="14408">MESMPTICHYLEFYSRLMTLNTVAKDCIIVNQIKILKWLAQKPGPNPIENLRGFRKRAVATRKSGNKASLWDIIKDEENKSGNKASLWDIIKDEENHSNPMSCSSFCSISIRCTEVIQRKGFSTKL</sequence>
<evidence type="ECO:0000313" key="1">
    <source>
        <dbReference type="EMBL" id="KAK9716958.1"/>
    </source>
</evidence>
<evidence type="ECO:0000313" key="2">
    <source>
        <dbReference type="Proteomes" id="UP001458880"/>
    </source>
</evidence>
<dbReference type="InterPro" id="IPR036397">
    <property type="entry name" value="RNaseH_sf"/>
</dbReference>
<accession>A0AAW1KB67</accession>
<dbReference type="GO" id="GO:0003676">
    <property type="term" value="F:nucleic acid binding"/>
    <property type="evidence" value="ECO:0007669"/>
    <property type="project" value="InterPro"/>
</dbReference>
<name>A0AAW1KB67_POPJA</name>
<keyword evidence="2" id="KW-1185">Reference proteome</keyword>
<gene>
    <name evidence="1" type="ORF">QE152_g24436</name>
</gene>
<proteinExistence type="predicted"/>